<gene>
    <name evidence="1" type="ORF">AB6A40_000773</name>
</gene>
<sequence>MENEKENIDSSELFQRFMLTLMQATFLEAISSGKEHAPIEAKEQLDRAQQKLIEEEKKVNSFLQVLQEQNDILNTECDMECLRKIDELTQIKDAISRIESEFHAMFPDYKGTIEEFINENIDLQKKLAEAEITVSQHRP</sequence>
<keyword evidence="2" id="KW-1185">Reference proteome</keyword>
<comment type="caution">
    <text evidence="1">The sequence shown here is derived from an EMBL/GenBank/DDBJ whole genome shotgun (WGS) entry which is preliminary data.</text>
</comment>
<evidence type="ECO:0000313" key="2">
    <source>
        <dbReference type="Proteomes" id="UP001608902"/>
    </source>
</evidence>
<dbReference type="Proteomes" id="UP001608902">
    <property type="component" value="Unassembled WGS sequence"/>
</dbReference>
<evidence type="ECO:0000313" key="1">
    <source>
        <dbReference type="EMBL" id="MFH4974064.1"/>
    </source>
</evidence>
<organism evidence="1 2">
    <name type="scientific">Gnathostoma spinigerum</name>
    <dbReference type="NCBI Taxonomy" id="75299"/>
    <lineage>
        <taxon>Eukaryota</taxon>
        <taxon>Metazoa</taxon>
        <taxon>Ecdysozoa</taxon>
        <taxon>Nematoda</taxon>
        <taxon>Chromadorea</taxon>
        <taxon>Rhabditida</taxon>
        <taxon>Spirurina</taxon>
        <taxon>Gnathostomatomorpha</taxon>
        <taxon>Gnathostomatoidea</taxon>
        <taxon>Gnathostomatidae</taxon>
        <taxon>Gnathostoma</taxon>
    </lineage>
</organism>
<accession>A0ABD6E7B9</accession>
<proteinExistence type="predicted"/>
<reference evidence="1 2" key="1">
    <citation type="submission" date="2024-08" db="EMBL/GenBank/DDBJ databases">
        <title>Gnathostoma spinigerum genome.</title>
        <authorList>
            <person name="Gonzalez-Bertolin B."/>
            <person name="Monzon S."/>
            <person name="Zaballos A."/>
            <person name="Jimenez P."/>
            <person name="Dekumyoy P."/>
            <person name="Varona S."/>
            <person name="Cuesta I."/>
            <person name="Sumanam S."/>
            <person name="Adisakwattana P."/>
            <person name="Gasser R.B."/>
            <person name="Hernandez-Gonzalez A."/>
            <person name="Young N.D."/>
            <person name="Perteguer M.J."/>
        </authorList>
    </citation>
    <scope>NUCLEOTIDE SEQUENCE [LARGE SCALE GENOMIC DNA]</scope>
    <source>
        <strain evidence="1">AL3</strain>
        <tissue evidence="1">Liver</tissue>
    </source>
</reference>
<name>A0ABD6E7B9_9BILA</name>
<dbReference type="EMBL" id="JBGFUD010000237">
    <property type="protein sequence ID" value="MFH4974064.1"/>
    <property type="molecule type" value="Genomic_DNA"/>
</dbReference>
<protein>
    <submittedName>
        <fullName evidence="1">Uncharacterized protein</fullName>
    </submittedName>
</protein>
<dbReference type="AlphaFoldDB" id="A0ABD6E7B9"/>